<reference evidence="7" key="1">
    <citation type="submission" date="2021-01" db="EMBL/GenBank/DDBJ databases">
        <authorList>
            <person name="Corre E."/>
            <person name="Pelletier E."/>
            <person name="Niang G."/>
            <person name="Scheremetjew M."/>
            <person name="Finn R."/>
            <person name="Kale V."/>
            <person name="Holt S."/>
            <person name="Cochrane G."/>
            <person name="Meng A."/>
            <person name="Brown T."/>
            <person name="Cohen L."/>
        </authorList>
    </citation>
    <scope>NUCLEOTIDE SEQUENCE</scope>
    <source>
        <strain evidence="7">CCMP1452</strain>
    </source>
</reference>
<dbReference type="PROSITE" id="PS50222">
    <property type="entry name" value="EF_HAND_2"/>
    <property type="match status" value="1"/>
</dbReference>
<dbReference type="AlphaFoldDB" id="A0A7S2R2Q5"/>
<dbReference type="PANTHER" id="PTHR21346:SF0">
    <property type="entry name" value="RE45833P"/>
    <property type="match status" value="1"/>
</dbReference>
<dbReference type="InterPro" id="IPR007014">
    <property type="entry name" value="FUN14"/>
</dbReference>
<dbReference type="PANTHER" id="PTHR21346">
    <property type="entry name" value="FUN14 DOMAIN CONTAINING"/>
    <property type="match status" value="1"/>
</dbReference>
<keyword evidence="5" id="KW-0472">Membrane</keyword>
<comment type="subcellular location">
    <subcellularLocation>
        <location evidence="1">Membrane</location>
    </subcellularLocation>
</comment>
<name>A0A7S2R2Q5_9STRA</name>
<organism evidence="7">
    <name type="scientific">Eucampia antarctica</name>
    <dbReference type="NCBI Taxonomy" id="49252"/>
    <lineage>
        <taxon>Eukaryota</taxon>
        <taxon>Sar</taxon>
        <taxon>Stramenopiles</taxon>
        <taxon>Ochrophyta</taxon>
        <taxon>Bacillariophyta</taxon>
        <taxon>Mediophyceae</taxon>
        <taxon>Biddulphiophycidae</taxon>
        <taxon>Hemiaulales</taxon>
        <taxon>Hemiaulaceae</taxon>
        <taxon>Eucampia</taxon>
    </lineage>
</organism>
<dbReference type="InterPro" id="IPR002048">
    <property type="entry name" value="EF_hand_dom"/>
</dbReference>
<evidence type="ECO:0000256" key="4">
    <source>
        <dbReference type="ARBA" id="ARBA00022989"/>
    </source>
</evidence>
<dbReference type="EMBL" id="HBHI01005130">
    <property type="protein sequence ID" value="CAD9658770.1"/>
    <property type="molecule type" value="Transcribed_RNA"/>
</dbReference>
<dbReference type="GO" id="GO:0005509">
    <property type="term" value="F:calcium ion binding"/>
    <property type="evidence" value="ECO:0007669"/>
    <property type="project" value="InterPro"/>
</dbReference>
<dbReference type="InterPro" id="IPR018247">
    <property type="entry name" value="EF_Hand_1_Ca_BS"/>
</dbReference>
<evidence type="ECO:0000256" key="2">
    <source>
        <dbReference type="ARBA" id="ARBA00009160"/>
    </source>
</evidence>
<keyword evidence="3" id="KW-0812">Transmembrane</keyword>
<dbReference type="Pfam" id="PF04930">
    <property type="entry name" value="FUN14"/>
    <property type="match status" value="1"/>
</dbReference>
<comment type="similarity">
    <text evidence="2">Belongs to the FUN14 family.</text>
</comment>
<evidence type="ECO:0000256" key="3">
    <source>
        <dbReference type="ARBA" id="ARBA00022692"/>
    </source>
</evidence>
<keyword evidence="4" id="KW-1133">Transmembrane helix</keyword>
<accession>A0A7S2R2Q5</accession>
<proteinExistence type="inferred from homology"/>
<evidence type="ECO:0000259" key="6">
    <source>
        <dbReference type="PROSITE" id="PS50222"/>
    </source>
</evidence>
<gene>
    <name evidence="7" type="ORF">EANT1437_LOCUS2572</name>
</gene>
<evidence type="ECO:0000313" key="7">
    <source>
        <dbReference type="EMBL" id="CAD9658770.1"/>
    </source>
</evidence>
<dbReference type="GO" id="GO:0005741">
    <property type="term" value="C:mitochondrial outer membrane"/>
    <property type="evidence" value="ECO:0007669"/>
    <property type="project" value="TreeGrafter"/>
</dbReference>
<dbReference type="GO" id="GO:0000422">
    <property type="term" value="P:autophagy of mitochondrion"/>
    <property type="evidence" value="ECO:0007669"/>
    <property type="project" value="TreeGrafter"/>
</dbReference>
<evidence type="ECO:0000256" key="1">
    <source>
        <dbReference type="ARBA" id="ARBA00004370"/>
    </source>
</evidence>
<feature type="domain" description="EF-hand" evidence="6">
    <location>
        <begin position="65"/>
        <end position="100"/>
    </location>
</feature>
<evidence type="ECO:0000256" key="5">
    <source>
        <dbReference type="ARBA" id="ARBA00023136"/>
    </source>
</evidence>
<sequence>MSQDDVVGQTLDRAKPILSKLTFGSIIGYCSGVAAQKVGRAVAVLAGLSFIAIQSAVYSGYVDVDWKKIQDDAVKSVDTDGDGELTVKDIKSYWEKVKKILTHNIPNASGFSVGFLYGVSAR</sequence>
<dbReference type="PROSITE" id="PS00018">
    <property type="entry name" value="EF_HAND_1"/>
    <property type="match status" value="1"/>
</dbReference>
<protein>
    <recommendedName>
        <fullName evidence="6">EF-hand domain-containing protein</fullName>
    </recommendedName>
</protein>